<organism evidence="2 3">
    <name type="scientific">Gracilinema caldarium (strain ATCC 51460 / DSM 7334 / H1)</name>
    <name type="common">Treponema caldarium</name>
    <dbReference type="NCBI Taxonomy" id="744872"/>
    <lineage>
        <taxon>Bacteria</taxon>
        <taxon>Pseudomonadati</taxon>
        <taxon>Spirochaetota</taxon>
        <taxon>Spirochaetia</taxon>
        <taxon>Spirochaetales</taxon>
        <taxon>Breznakiellaceae</taxon>
        <taxon>Gracilinema</taxon>
    </lineage>
</organism>
<dbReference type="eggNOG" id="ENOG502ZBBG">
    <property type="taxonomic scope" value="Bacteria"/>
</dbReference>
<accession>F8F487</accession>
<feature type="transmembrane region" description="Helical" evidence="1">
    <location>
        <begin position="249"/>
        <end position="274"/>
    </location>
</feature>
<evidence type="ECO:0000256" key="1">
    <source>
        <dbReference type="SAM" id="Phobius"/>
    </source>
</evidence>
<name>F8F487_GRAC1</name>
<feature type="transmembrane region" description="Helical" evidence="1">
    <location>
        <begin position="220"/>
        <end position="242"/>
    </location>
</feature>
<keyword evidence="3" id="KW-1185">Reference proteome</keyword>
<dbReference type="AlphaFoldDB" id="F8F487"/>
<feature type="transmembrane region" description="Helical" evidence="1">
    <location>
        <begin position="116"/>
        <end position="132"/>
    </location>
</feature>
<feature type="transmembrane region" description="Helical" evidence="1">
    <location>
        <begin position="286"/>
        <end position="306"/>
    </location>
</feature>
<feature type="transmembrane region" description="Helical" evidence="1">
    <location>
        <begin position="31"/>
        <end position="51"/>
    </location>
</feature>
<dbReference type="KEGG" id="scd:Spica_2425"/>
<keyword evidence="1" id="KW-1133">Transmembrane helix</keyword>
<proteinExistence type="predicted"/>
<evidence type="ECO:0000313" key="3">
    <source>
        <dbReference type="Proteomes" id="UP000000503"/>
    </source>
</evidence>
<sequence>MLLFIICQVLTPLTISVNTVNISCMNIHPALTVLIPLIIVLAFIAAIAGLWPAEGHPYQATSLRGESVTIHARGLYYWDTVSSAAQMQANDLVTLALAVPLLILAFLLAQKGSLRGMFLLTGNLGFILYTYITMCFGAHFNRLFLVYVALFGLSLFAFILCLMSFDINKLPEIFTPKLPRSWIAGLLFFTAAFLTMAWGGRIAAALAPGAVPALDNTTSMFIQALDLAVIVPVCIIAGILLLRQHPWGYLLSAVGLVKFTTLGIAVSLMGLNMARIGVPISLVELTIFPAMAFAGICITISLLLHVKQ</sequence>
<dbReference type="Proteomes" id="UP000000503">
    <property type="component" value="Chromosome"/>
</dbReference>
<dbReference type="STRING" id="744872.Spica_2425"/>
<reference evidence="3" key="1">
    <citation type="journal article" date="2013" name="Stand. Genomic Sci.">
        <title>Genome sequence of the thermophilic fresh-water bacterium Spirochaeta caldaria type strain (H1(T)), reclassification of Spirochaeta caldaria, Spirochaeta stenostrepta, and Spirochaeta zuelzerae in the genus Treponema as Treponema caldaria comb. nov., Treponema stenostrepta comb. nov., and Treponema zuelzerae comb. nov., and emendation of the genus Treponema.</title>
        <authorList>
            <person name="Abt B."/>
            <person name="Goker M."/>
            <person name="Scheuner C."/>
            <person name="Han C."/>
            <person name="Lu M."/>
            <person name="Misra M."/>
            <person name="Lapidus A."/>
            <person name="Nolan M."/>
            <person name="Lucas S."/>
            <person name="Hammon N."/>
            <person name="Deshpande S."/>
            <person name="Cheng J.F."/>
            <person name="Tapia R."/>
            <person name="Goodwin L.A."/>
            <person name="Pitluck S."/>
            <person name="Liolios K."/>
            <person name="Pagani I."/>
            <person name="Ivanova N."/>
            <person name="Mavromatis K."/>
            <person name="Mikhailova N."/>
            <person name="Huntemann M."/>
            <person name="Pati A."/>
            <person name="Chen A."/>
            <person name="Palaniappan K."/>
            <person name="Land M."/>
            <person name="Hauser L."/>
            <person name="Jeffries C.D."/>
            <person name="Rohde M."/>
            <person name="Spring S."/>
            <person name="Gronow S."/>
            <person name="Detter J.C."/>
            <person name="Bristow J."/>
            <person name="Eisen J.A."/>
            <person name="Markowitz V."/>
            <person name="Hugenholtz P."/>
            <person name="Kyrpides N.C."/>
            <person name="Woyke T."/>
            <person name="Klenk H.P."/>
        </authorList>
    </citation>
    <scope>NUCLEOTIDE SEQUENCE</scope>
    <source>
        <strain evidence="3">ATCC 51460 / DSM 7334 / H1</strain>
    </source>
</reference>
<keyword evidence="1" id="KW-0812">Transmembrane</keyword>
<dbReference type="EMBL" id="CP002868">
    <property type="protein sequence ID" value="AEJ20534.1"/>
    <property type="molecule type" value="Genomic_DNA"/>
</dbReference>
<protein>
    <submittedName>
        <fullName evidence="2">Uncharacterized protein</fullName>
    </submittedName>
</protein>
<feature type="transmembrane region" description="Helical" evidence="1">
    <location>
        <begin position="144"/>
        <end position="165"/>
    </location>
</feature>
<feature type="transmembrane region" description="Helical" evidence="1">
    <location>
        <begin position="186"/>
        <end position="208"/>
    </location>
</feature>
<dbReference type="HOGENOM" id="CLU_076546_0_0_12"/>
<feature type="transmembrane region" description="Helical" evidence="1">
    <location>
        <begin position="92"/>
        <end position="109"/>
    </location>
</feature>
<gene>
    <name evidence="2" type="ordered locus">Spica_2425</name>
</gene>
<keyword evidence="1" id="KW-0472">Membrane</keyword>
<evidence type="ECO:0000313" key="2">
    <source>
        <dbReference type="EMBL" id="AEJ20534.1"/>
    </source>
</evidence>